<dbReference type="PANTHER" id="PTHR46332:SF5">
    <property type="entry name" value="ASPARTATE BETA-HYDROXYLASE DOMAIN CONTAINING 2"/>
    <property type="match status" value="1"/>
</dbReference>
<keyword evidence="2" id="KW-0223">Dioxygenase</keyword>
<gene>
    <name evidence="5" type="ORF">J4G78_17730</name>
</gene>
<dbReference type="Proteomes" id="UP000663923">
    <property type="component" value="Chromosome"/>
</dbReference>
<evidence type="ECO:0000259" key="4">
    <source>
        <dbReference type="Pfam" id="PF05118"/>
    </source>
</evidence>
<dbReference type="InterPro" id="IPR027443">
    <property type="entry name" value="IPNS-like_sf"/>
</dbReference>
<dbReference type="RefSeq" id="WP_207987814.1">
    <property type="nucleotide sequence ID" value="NZ_CP071794.1"/>
</dbReference>
<dbReference type="InterPro" id="IPR051821">
    <property type="entry name" value="Asp/Asn_beta-hydroxylase"/>
</dbReference>
<evidence type="ECO:0000256" key="3">
    <source>
        <dbReference type="ARBA" id="ARBA00023002"/>
    </source>
</evidence>
<evidence type="ECO:0000313" key="5">
    <source>
        <dbReference type="EMBL" id="QTD55990.1"/>
    </source>
</evidence>
<dbReference type="PANTHER" id="PTHR46332">
    <property type="entry name" value="ASPARTATE BETA-HYDROXYLASE DOMAIN-CONTAINING PROTEIN 2"/>
    <property type="match status" value="1"/>
</dbReference>
<organism evidence="5 6">
    <name type="scientific">Parasphingorhabdus cellanae</name>
    <dbReference type="NCBI Taxonomy" id="2806553"/>
    <lineage>
        <taxon>Bacteria</taxon>
        <taxon>Pseudomonadati</taxon>
        <taxon>Pseudomonadota</taxon>
        <taxon>Alphaproteobacteria</taxon>
        <taxon>Sphingomonadales</taxon>
        <taxon>Sphingomonadaceae</taxon>
        <taxon>Parasphingorhabdus</taxon>
    </lineage>
</organism>
<protein>
    <submittedName>
        <fullName evidence="5">Aspartyl/asparaginyl beta-hydroxylase domain-containing protein</fullName>
    </submittedName>
</protein>
<evidence type="ECO:0000256" key="2">
    <source>
        <dbReference type="ARBA" id="ARBA00022964"/>
    </source>
</evidence>
<proteinExistence type="inferred from homology"/>
<dbReference type="Gene3D" id="2.60.120.330">
    <property type="entry name" value="B-lactam Antibiotic, Isopenicillin N Synthase, Chain"/>
    <property type="match status" value="1"/>
</dbReference>
<keyword evidence="3" id="KW-0560">Oxidoreductase</keyword>
<keyword evidence="6" id="KW-1185">Reference proteome</keyword>
<dbReference type="InterPro" id="IPR007803">
    <property type="entry name" value="Asp/Arg/Pro-Hydrxlase"/>
</dbReference>
<name>A0ABX7T347_9SPHN</name>
<comment type="similarity">
    <text evidence="1">Belongs to the aspartyl/asparaginyl beta-hydroxylase family.</text>
</comment>
<sequence>MTRTRSEAETVLQDGIAALRAGNAKQARPLFEQLSQPGNDIDPPWLLLAHACRMMDDNAAEEQALQALLATDKRHLAALLLMAELKARQDDDRAASAFYKAALNMVGVGARVSDDLRPKLKEAEEFLAGAHGRFENYLLRQLRETGLQGNDTPIPIRNALDLLMGRKEIFYQKPSMFYYPGMPQREFYEREEFPWVEQMEAAIPDMQDELAQVLSQTTQFDPYVKSHPDRPRPNNPLLDDSNWGAHYFWKNGEAITDNIAQCPKTIAALETAPIPVIQDRSPMALYSVLEPDTHIAPHFGLLNTRLICHIPLIIPSDCALRVGSETRPWKEGEALIFDDSFEHEAWNRSQERRVILLFEVWRPEISETERAALTTIFEAINEYQKPVDIGI</sequence>
<dbReference type="InterPro" id="IPR011990">
    <property type="entry name" value="TPR-like_helical_dom_sf"/>
</dbReference>
<evidence type="ECO:0000256" key="1">
    <source>
        <dbReference type="ARBA" id="ARBA00007730"/>
    </source>
</evidence>
<dbReference type="SUPFAM" id="SSF48452">
    <property type="entry name" value="TPR-like"/>
    <property type="match status" value="1"/>
</dbReference>
<evidence type="ECO:0000313" key="6">
    <source>
        <dbReference type="Proteomes" id="UP000663923"/>
    </source>
</evidence>
<dbReference type="Pfam" id="PF05118">
    <property type="entry name" value="Asp_Arg_Hydrox"/>
    <property type="match status" value="1"/>
</dbReference>
<dbReference type="Gene3D" id="1.25.40.10">
    <property type="entry name" value="Tetratricopeptide repeat domain"/>
    <property type="match status" value="1"/>
</dbReference>
<feature type="domain" description="Aspartyl/asparaginy/proline hydroxylase" evidence="4">
    <location>
        <begin position="202"/>
        <end position="363"/>
    </location>
</feature>
<dbReference type="SUPFAM" id="SSF51197">
    <property type="entry name" value="Clavaminate synthase-like"/>
    <property type="match status" value="1"/>
</dbReference>
<accession>A0ABX7T347</accession>
<reference evidence="5 6" key="1">
    <citation type="submission" date="2021-03" db="EMBL/GenBank/DDBJ databases">
        <title>Complete genome of Parasphingorhabdus_sp.JHSY0214.</title>
        <authorList>
            <person name="Yoo J.H."/>
            <person name="Bae J.W."/>
        </authorList>
    </citation>
    <scope>NUCLEOTIDE SEQUENCE [LARGE SCALE GENOMIC DNA]</scope>
    <source>
        <strain evidence="5 6">JHSY0214</strain>
    </source>
</reference>
<dbReference type="EMBL" id="CP071794">
    <property type="protein sequence ID" value="QTD55990.1"/>
    <property type="molecule type" value="Genomic_DNA"/>
</dbReference>